<evidence type="ECO:0000259" key="4">
    <source>
        <dbReference type="PROSITE" id="PS00498"/>
    </source>
</evidence>
<dbReference type="PROSITE" id="PS00498">
    <property type="entry name" value="TYROSINASE_2"/>
    <property type="match status" value="1"/>
</dbReference>
<feature type="signal peptide" evidence="3">
    <location>
        <begin position="1"/>
        <end position="19"/>
    </location>
</feature>
<dbReference type="Gene3D" id="1.10.1280.10">
    <property type="entry name" value="Di-copper center containing domain from catechol oxidase"/>
    <property type="match status" value="1"/>
</dbReference>
<feature type="domain" description="Tyrosinase copper-binding" evidence="4">
    <location>
        <begin position="303"/>
        <end position="314"/>
    </location>
</feature>
<evidence type="ECO:0000256" key="2">
    <source>
        <dbReference type="ARBA" id="ARBA00023002"/>
    </source>
</evidence>
<reference evidence="5" key="2">
    <citation type="submission" date="2023-05" db="EMBL/GenBank/DDBJ databases">
        <authorList>
            <consortium name="Lawrence Berkeley National Laboratory"/>
            <person name="Steindorff A."/>
            <person name="Hensen N."/>
            <person name="Bonometti L."/>
            <person name="Westerberg I."/>
            <person name="Brannstrom I.O."/>
            <person name="Guillou S."/>
            <person name="Cros-Aarteil S."/>
            <person name="Calhoun S."/>
            <person name="Haridas S."/>
            <person name="Kuo A."/>
            <person name="Mondo S."/>
            <person name="Pangilinan J."/>
            <person name="Riley R."/>
            <person name="Labutti K."/>
            <person name="Andreopoulos B."/>
            <person name="Lipzen A."/>
            <person name="Chen C."/>
            <person name="Yanf M."/>
            <person name="Daum C."/>
            <person name="Ng V."/>
            <person name="Clum A."/>
            <person name="Ohm R."/>
            <person name="Martin F."/>
            <person name="Silar P."/>
            <person name="Natvig D."/>
            <person name="Lalanne C."/>
            <person name="Gautier V."/>
            <person name="Ament-Velasquez S.L."/>
            <person name="Kruys A."/>
            <person name="Hutchinson M.I."/>
            <person name="Powell A.J."/>
            <person name="Barry K."/>
            <person name="Miller A.N."/>
            <person name="Grigoriev I.V."/>
            <person name="Debuchy R."/>
            <person name="Gladieux P."/>
            <person name="Thoren M.H."/>
            <person name="Johannesson H."/>
        </authorList>
    </citation>
    <scope>NUCLEOTIDE SEQUENCE</scope>
    <source>
        <strain evidence="5">PSN243</strain>
    </source>
</reference>
<keyword evidence="1" id="KW-0479">Metal-binding</keyword>
<evidence type="ECO:0000256" key="3">
    <source>
        <dbReference type="SAM" id="SignalP"/>
    </source>
</evidence>
<sequence length="379" mass="41500">MKLFYLSAQVLPLIGLVLGAPGPDPEAAASKRINKLQDQYRKHIHDTIKPRKTGCTKKNILERKEWGSLSKKDRLSYISAVHCLANLTALTPPTAIPGARTRYDDFVGSHILQTLFVHASGLFLPYHRYYVHLYETALRSECNYRGAQPYWDWTLSYTNPHLSTVFDGSPYSLGSNGEYIPNREPIEVPIPNGPTLVFPPATGGGCIASGPFTPDKFQIHLGPVGYEPQGPQGGLGYNPRCLTRDLSPAFSLDTRPTNVTKLLDGCADLGCFNLQLDTPGGVHGSGHFLMGTTALDVFASPSDPVFWLHHAQVDRLWAIWQAQDAGRINEVWGTGTAGDFPPSPNVTLDTPINFGVISPPIKIRDAVSTIDGDLCYIYA</sequence>
<dbReference type="Pfam" id="PF00264">
    <property type="entry name" value="Tyrosinase"/>
    <property type="match status" value="1"/>
</dbReference>
<dbReference type="EMBL" id="MU865941">
    <property type="protein sequence ID" value="KAK4448696.1"/>
    <property type="molecule type" value="Genomic_DNA"/>
</dbReference>
<dbReference type="InterPro" id="IPR008922">
    <property type="entry name" value="Di-copper_centre_dom_sf"/>
</dbReference>
<feature type="chain" id="PRO_5043597413" evidence="3">
    <location>
        <begin position="20"/>
        <end position="379"/>
    </location>
</feature>
<protein>
    <submittedName>
        <fullName evidence="5">Grixazone synthase</fullName>
    </submittedName>
</protein>
<dbReference type="SUPFAM" id="SSF48056">
    <property type="entry name" value="Di-copper centre-containing domain"/>
    <property type="match status" value="1"/>
</dbReference>
<dbReference type="AlphaFoldDB" id="A0AAV9GLX0"/>
<dbReference type="Proteomes" id="UP001321760">
    <property type="component" value="Unassembled WGS sequence"/>
</dbReference>
<reference evidence="5" key="1">
    <citation type="journal article" date="2023" name="Mol. Phylogenet. Evol.">
        <title>Genome-scale phylogeny and comparative genomics of the fungal order Sordariales.</title>
        <authorList>
            <person name="Hensen N."/>
            <person name="Bonometti L."/>
            <person name="Westerberg I."/>
            <person name="Brannstrom I.O."/>
            <person name="Guillou S."/>
            <person name="Cros-Aarteil S."/>
            <person name="Calhoun S."/>
            <person name="Haridas S."/>
            <person name="Kuo A."/>
            <person name="Mondo S."/>
            <person name="Pangilinan J."/>
            <person name="Riley R."/>
            <person name="LaButti K."/>
            <person name="Andreopoulos B."/>
            <person name="Lipzen A."/>
            <person name="Chen C."/>
            <person name="Yan M."/>
            <person name="Daum C."/>
            <person name="Ng V."/>
            <person name="Clum A."/>
            <person name="Steindorff A."/>
            <person name="Ohm R.A."/>
            <person name="Martin F."/>
            <person name="Silar P."/>
            <person name="Natvig D.O."/>
            <person name="Lalanne C."/>
            <person name="Gautier V."/>
            <person name="Ament-Velasquez S.L."/>
            <person name="Kruys A."/>
            <person name="Hutchinson M.I."/>
            <person name="Powell A.J."/>
            <person name="Barry K."/>
            <person name="Miller A.N."/>
            <person name="Grigoriev I.V."/>
            <person name="Debuchy R."/>
            <person name="Gladieux P."/>
            <person name="Hiltunen Thoren M."/>
            <person name="Johannesson H."/>
        </authorList>
    </citation>
    <scope>NUCLEOTIDE SEQUENCE</scope>
    <source>
        <strain evidence="5">PSN243</strain>
    </source>
</reference>
<evidence type="ECO:0000313" key="6">
    <source>
        <dbReference type="Proteomes" id="UP001321760"/>
    </source>
</evidence>
<proteinExistence type="predicted"/>
<keyword evidence="6" id="KW-1185">Reference proteome</keyword>
<dbReference type="PANTHER" id="PTHR11474:SF125">
    <property type="entry name" value="N-ACETYL-6-HYDROXYTRYPTOPHAN OXIDASE IVOB-RELATED"/>
    <property type="match status" value="1"/>
</dbReference>
<dbReference type="GO" id="GO:0016491">
    <property type="term" value="F:oxidoreductase activity"/>
    <property type="evidence" value="ECO:0007669"/>
    <property type="project" value="UniProtKB-KW"/>
</dbReference>
<keyword evidence="2" id="KW-0560">Oxidoreductase</keyword>
<keyword evidence="3" id="KW-0732">Signal</keyword>
<accession>A0AAV9GLX0</accession>
<comment type="caution">
    <text evidence="5">The sequence shown here is derived from an EMBL/GenBank/DDBJ whole genome shotgun (WGS) entry which is preliminary data.</text>
</comment>
<gene>
    <name evidence="5" type="ORF">QBC34DRAFT_406596</name>
</gene>
<dbReference type="GO" id="GO:0046872">
    <property type="term" value="F:metal ion binding"/>
    <property type="evidence" value="ECO:0007669"/>
    <property type="project" value="UniProtKB-KW"/>
</dbReference>
<dbReference type="InterPro" id="IPR050316">
    <property type="entry name" value="Tyrosinase/Hemocyanin"/>
</dbReference>
<organism evidence="5 6">
    <name type="scientific">Podospora aff. communis PSN243</name>
    <dbReference type="NCBI Taxonomy" id="3040156"/>
    <lineage>
        <taxon>Eukaryota</taxon>
        <taxon>Fungi</taxon>
        <taxon>Dikarya</taxon>
        <taxon>Ascomycota</taxon>
        <taxon>Pezizomycotina</taxon>
        <taxon>Sordariomycetes</taxon>
        <taxon>Sordariomycetidae</taxon>
        <taxon>Sordariales</taxon>
        <taxon>Podosporaceae</taxon>
        <taxon>Podospora</taxon>
    </lineage>
</organism>
<dbReference type="InterPro" id="IPR002227">
    <property type="entry name" value="Tyrosinase_Cu-bd"/>
</dbReference>
<name>A0AAV9GLX0_9PEZI</name>
<dbReference type="PANTHER" id="PTHR11474">
    <property type="entry name" value="TYROSINASE FAMILY MEMBER"/>
    <property type="match status" value="1"/>
</dbReference>
<dbReference type="PRINTS" id="PR00092">
    <property type="entry name" value="TYROSINASE"/>
</dbReference>
<evidence type="ECO:0000256" key="1">
    <source>
        <dbReference type="ARBA" id="ARBA00022723"/>
    </source>
</evidence>
<evidence type="ECO:0000313" key="5">
    <source>
        <dbReference type="EMBL" id="KAK4448696.1"/>
    </source>
</evidence>